<accession>X0T874</accession>
<gene>
    <name evidence="1" type="ORF">S01H1_31304</name>
</gene>
<sequence length="82" mass="8722">VVLTNVYVGNMEVSVYGADGPSSTVSTITTDLMKKGEIPMGEEARVTVWIGAKFGFLTSGNMVRIQILSLGGLKLEKSIMLA</sequence>
<evidence type="ECO:0000313" key="1">
    <source>
        <dbReference type="EMBL" id="GAF89399.1"/>
    </source>
</evidence>
<feature type="non-terminal residue" evidence="1">
    <location>
        <position position="1"/>
    </location>
</feature>
<dbReference type="AlphaFoldDB" id="X0T874"/>
<reference evidence="1" key="1">
    <citation type="journal article" date="2014" name="Front. Microbiol.">
        <title>High frequency of phylogenetically diverse reductive dehalogenase-homologous genes in deep subseafloor sedimentary metagenomes.</title>
        <authorList>
            <person name="Kawai M."/>
            <person name="Futagami T."/>
            <person name="Toyoda A."/>
            <person name="Takaki Y."/>
            <person name="Nishi S."/>
            <person name="Hori S."/>
            <person name="Arai W."/>
            <person name="Tsubouchi T."/>
            <person name="Morono Y."/>
            <person name="Uchiyama I."/>
            <person name="Ito T."/>
            <person name="Fujiyama A."/>
            <person name="Inagaki F."/>
            <person name="Takami H."/>
        </authorList>
    </citation>
    <scope>NUCLEOTIDE SEQUENCE</scope>
    <source>
        <strain evidence="1">Expedition CK06-06</strain>
    </source>
</reference>
<protein>
    <submittedName>
        <fullName evidence="1">Uncharacterized protein</fullName>
    </submittedName>
</protein>
<name>X0T874_9ZZZZ</name>
<comment type="caution">
    <text evidence="1">The sequence shown here is derived from an EMBL/GenBank/DDBJ whole genome shotgun (WGS) entry which is preliminary data.</text>
</comment>
<organism evidence="1">
    <name type="scientific">marine sediment metagenome</name>
    <dbReference type="NCBI Taxonomy" id="412755"/>
    <lineage>
        <taxon>unclassified sequences</taxon>
        <taxon>metagenomes</taxon>
        <taxon>ecological metagenomes</taxon>
    </lineage>
</organism>
<dbReference type="EMBL" id="BARS01019305">
    <property type="protein sequence ID" value="GAF89399.1"/>
    <property type="molecule type" value="Genomic_DNA"/>
</dbReference>
<proteinExistence type="predicted"/>